<dbReference type="CDD" id="cd02209">
    <property type="entry name" value="cupin_XRE_C"/>
    <property type="match status" value="1"/>
</dbReference>
<evidence type="ECO:0000256" key="1">
    <source>
        <dbReference type="ARBA" id="ARBA00023125"/>
    </source>
</evidence>
<dbReference type="AlphaFoldDB" id="A0A084U9Y2"/>
<dbReference type="EMBL" id="JMQM01000001">
    <property type="protein sequence ID" value="KFB09768.1"/>
    <property type="molecule type" value="Genomic_DNA"/>
</dbReference>
<evidence type="ECO:0000313" key="4">
    <source>
        <dbReference type="Proteomes" id="UP000053675"/>
    </source>
</evidence>
<dbReference type="PROSITE" id="PS50943">
    <property type="entry name" value="HTH_CROC1"/>
    <property type="match status" value="1"/>
</dbReference>
<evidence type="ECO:0000259" key="2">
    <source>
        <dbReference type="PROSITE" id="PS50943"/>
    </source>
</evidence>
<dbReference type="CDD" id="cd00093">
    <property type="entry name" value="HTH_XRE"/>
    <property type="match status" value="1"/>
</dbReference>
<proteinExistence type="predicted"/>
<name>A0A084U9Y2_9HYPH</name>
<dbReference type="InterPro" id="IPR050807">
    <property type="entry name" value="TransReg_Diox_bact_type"/>
</dbReference>
<keyword evidence="1" id="KW-0238">DNA-binding</keyword>
<dbReference type="GO" id="GO:0003677">
    <property type="term" value="F:DNA binding"/>
    <property type="evidence" value="ECO:0007669"/>
    <property type="project" value="UniProtKB-KW"/>
</dbReference>
<dbReference type="GO" id="GO:0003700">
    <property type="term" value="F:DNA-binding transcription factor activity"/>
    <property type="evidence" value="ECO:0007669"/>
    <property type="project" value="TreeGrafter"/>
</dbReference>
<dbReference type="GO" id="GO:0005829">
    <property type="term" value="C:cytosol"/>
    <property type="evidence" value="ECO:0007669"/>
    <property type="project" value="TreeGrafter"/>
</dbReference>
<organism evidence="3 4">
    <name type="scientific">Nitratireductor basaltis</name>
    <dbReference type="NCBI Taxonomy" id="472175"/>
    <lineage>
        <taxon>Bacteria</taxon>
        <taxon>Pseudomonadati</taxon>
        <taxon>Pseudomonadota</taxon>
        <taxon>Alphaproteobacteria</taxon>
        <taxon>Hyphomicrobiales</taxon>
        <taxon>Phyllobacteriaceae</taxon>
        <taxon>Nitratireductor</taxon>
    </lineage>
</organism>
<dbReference type="PANTHER" id="PTHR46797">
    <property type="entry name" value="HTH-TYPE TRANSCRIPTIONAL REGULATOR"/>
    <property type="match status" value="1"/>
</dbReference>
<accession>A0A084U9Y2</accession>
<dbReference type="Gene3D" id="1.10.260.40">
    <property type="entry name" value="lambda repressor-like DNA-binding domains"/>
    <property type="match status" value="1"/>
</dbReference>
<dbReference type="PANTHER" id="PTHR46797:SF1">
    <property type="entry name" value="METHYLPHOSPHONATE SYNTHASE"/>
    <property type="match status" value="1"/>
</dbReference>
<dbReference type="InterPro" id="IPR010982">
    <property type="entry name" value="Lambda_DNA-bd_dom_sf"/>
</dbReference>
<protein>
    <submittedName>
        <fullName evidence="3">Transcriptional regulator, XRE family</fullName>
    </submittedName>
</protein>
<evidence type="ECO:0000313" key="3">
    <source>
        <dbReference type="EMBL" id="KFB09768.1"/>
    </source>
</evidence>
<sequence>MRAMRLLAEDIRRLRKSNGLTLAGLSQKLGRSVGWLSQVERGISLPTLADLRLLAGHFRVPVSFFFQPVQEDRQDLPGVVRLGAGRNLKVESPGVSRELVSPDLGGSFSMTRTVIDPGACWSRPADRRGEDAGQILVGRVEFTHAGGQNLLEVGDSFTVNEGEASWRNLDAIPATVLWISAPAGC</sequence>
<dbReference type="InterPro" id="IPR011051">
    <property type="entry name" value="RmlC_Cupin_sf"/>
</dbReference>
<dbReference type="PATRIC" id="fig|472175.3.peg.800"/>
<comment type="caution">
    <text evidence="3">The sequence shown here is derived from an EMBL/GenBank/DDBJ whole genome shotgun (WGS) entry which is preliminary data.</text>
</comment>
<dbReference type="SMART" id="SM00530">
    <property type="entry name" value="HTH_XRE"/>
    <property type="match status" value="1"/>
</dbReference>
<dbReference type="Gene3D" id="2.60.120.10">
    <property type="entry name" value="Jelly Rolls"/>
    <property type="match status" value="1"/>
</dbReference>
<keyword evidence="4" id="KW-1185">Reference proteome</keyword>
<feature type="domain" description="HTH cro/C1-type" evidence="2">
    <location>
        <begin position="11"/>
        <end position="65"/>
    </location>
</feature>
<dbReference type="STRING" id="472175.EL18_00787"/>
<dbReference type="eggNOG" id="COG1396">
    <property type="taxonomic scope" value="Bacteria"/>
</dbReference>
<dbReference type="SUPFAM" id="SSF51182">
    <property type="entry name" value="RmlC-like cupins"/>
    <property type="match status" value="1"/>
</dbReference>
<gene>
    <name evidence="3" type="ORF">EL18_00787</name>
</gene>
<dbReference type="InterPro" id="IPR014710">
    <property type="entry name" value="RmlC-like_jellyroll"/>
</dbReference>
<dbReference type="Pfam" id="PF13560">
    <property type="entry name" value="HTH_31"/>
    <property type="match status" value="1"/>
</dbReference>
<dbReference type="Proteomes" id="UP000053675">
    <property type="component" value="Unassembled WGS sequence"/>
</dbReference>
<dbReference type="SUPFAM" id="SSF47413">
    <property type="entry name" value="lambda repressor-like DNA-binding domains"/>
    <property type="match status" value="1"/>
</dbReference>
<reference evidence="3 4" key="1">
    <citation type="submission" date="2014-05" db="EMBL/GenBank/DDBJ databases">
        <title>Draft Genome Sequence of Nitratireductor basaltis Strain UMTGB225, A Marine Bacterium Isolated from Green Barrel Tunicate.</title>
        <authorList>
            <person name="Gan H.Y."/>
        </authorList>
    </citation>
    <scope>NUCLEOTIDE SEQUENCE [LARGE SCALE GENOMIC DNA]</scope>
    <source>
        <strain evidence="3 4">UMTGB225</strain>
    </source>
</reference>
<dbReference type="InterPro" id="IPR001387">
    <property type="entry name" value="Cro/C1-type_HTH"/>
</dbReference>